<dbReference type="AlphaFoldDB" id="A0A1I4PIP6"/>
<evidence type="ECO:0000313" key="2">
    <source>
        <dbReference type="Proteomes" id="UP000199520"/>
    </source>
</evidence>
<evidence type="ECO:0000313" key="1">
    <source>
        <dbReference type="EMBL" id="SFM27303.1"/>
    </source>
</evidence>
<protein>
    <submittedName>
        <fullName evidence="1">Uncharacterized protein</fullName>
    </submittedName>
</protein>
<name>A0A1I4PIP6_9FIRM</name>
<dbReference type="Proteomes" id="UP000199520">
    <property type="component" value="Unassembled WGS sequence"/>
</dbReference>
<organism evidence="1 2">
    <name type="scientific">Pelosinus propionicus DSM 13327</name>
    <dbReference type="NCBI Taxonomy" id="1123291"/>
    <lineage>
        <taxon>Bacteria</taxon>
        <taxon>Bacillati</taxon>
        <taxon>Bacillota</taxon>
        <taxon>Negativicutes</taxon>
        <taxon>Selenomonadales</taxon>
        <taxon>Sporomusaceae</taxon>
        <taxon>Pelosinus</taxon>
    </lineage>
</organism>
<sequence length="67" mass="7651">MCTIIHGIPVVADPTLSQKKTNRIVAEVIRSWNWKGRQIGKIELICDGKWVHVCSYEKPSIQIFSNN</sequence>
<accession>A0A1I4PIP6</accession>
<reference evidence="2" key="1">
    <citation type="submission" date="2016-10" db="EMBL/GenBank/DDBJ databases">
        <authorList>
            <person name="Varghese N."/>
            <person name="Submissions S."/>
        </authorList>
    </citation>
    <scope>NUCLEOTIDE SEQUENCE [LARGE SCALE GENOMIC DNA]</scope>
    <source>
        <strain evidence="2">DSM 13327</strain>
    </source>
</reference>
<dbReference type="STRING" id="1123291.SAMN04490355_106411"/>
<dbReference type="EMBL" id="FOTS01000064">
    <property type="protein sequence ID" value="SFM27303.1"/>
    <property type="molecule type" value="Genomic_DNA"/>
</dbReference>
<proteinExistence type="predicted"/>
<keyword evidence="2" id="KW-1185">Reference proteome</keyword>
<dbReference type="OrthoDB" id="1683806at2"/>
<dbReference type="RefSeq" id="WP_090943341.1">
    <property type="nucleotide sequence ID" value="NZ_FOTS01000064.1"/>
</dbReference>
<gene>
    <name evidence="1" type="ORF">SAMN04490355_106411</name>
</gene>